<reference evidence="1" key="1">
    <citation type="submission" date="2020-08" db="EMBL/GenBank/DDBJ databases">
        <title>Genome sequencing and assembly of the red palm weevil Rhynchophorus ferrugineus.</title>
        <authorList>
            <person name="Dias G.B."/>
            <person name="Bergman C.M."/>
            <person name="Manee M."/>
        </authorList>
    </citation>
    <scope>NUCLEOTIDE SEQUENCE</scope>
    <source>
        <strain evidence="1">AA-2017</strain>
        <tissue evidence="1">Whole larva</tissue>
    </source>
</reference>
<sequence length="106" mass="11911">MPSASRSLRYTVTYSTIEARVDFANLKTTICCYKRSRVPPGGGGVRIDRVSNNFASPRLTAGSDPLSTTSCEINLHDEHRRPSTCYFHETIDRGLRTPKCRPFMGR</sequence>
<accession>A0A834IJ45</accession>
<proteinExistence type="predicted"/>
<dbReference type="AlphaFoldDB" id="A0A834IJ45"/>
<protein>
    <submittedName>
        <fullName evidence="1">Uncharacterized protein</fullName>
    </submittedName>
</protein>
<keyword evidence="2" id="KW-1185">Reference proteome</keyword>
<dbReference type="Proteomes" id="UP000625711">
    <property type="component" value="Unassembled WGS sequence"/>
</dbReference>
<name>A0A834IJ45_RHYFE</name>
<evidence type="ECO:0000313" key="2">
    <source>
        <dbReference type="Proteomes" id="UP000625711"/>
    </source>
</evidence>
<comment type="caution">
    <text evidence="1">The sequence shown here is derived from an EMBL/GenBank/DDBJ whole genome shotgun (WGS) entry which is preliminary data.</text>
</comment>
<organism evidence="1 2">
    <name type="scientific">Rhynchophorus ferrugineus</name>
    <name type="common">Red palm weevil</name>
    <name type="synonym">Curculio ferrugineus</name>
    <dbReference type="NCBI Taxonomy" id="354439"/>
    <lineage>
        <taxon>Eukaryota</taxon>
        <taxon>Metazoa</taxon>
        <taxon>Ecdysozoa</taxon>
        <taxon>Arthropoda</taxon>
        <taxon>Hexapoda</taxon>
        <taxon>Insecta</taxon>
        <taxon>Pterygota</taxon>
        <taxon>Neoptera</taxon>
        <taxon>Endopterygota</taxon>
        <taxon>Coleoptera</taxon>
        <taxon>Polyphaga</taxon>
        <taxon>Cucujiformia</taxon>
        <taxon>Curculionidae</taxon>
        <taxon>Dryophthorinae</taxon>
        <taxon>Rhynchophorus</taxon>
    </lineage>
</organism>
<evidence type="ECO:0000313" key="1">
    <source>
        <dbReference type="EMBL" id="KAF7280296.1"/>
    </source>
</evidence>
<dbReference type="EMBL" id="JAACXV010000309">
    <property type="protein sequence ID" value="KAF7280296.1"/>
    <property type="molecule type" value="Genomic_DNA"/>
</dbReference>
<gene>
    <name evidence="1" type="ORF">GWI33_006208</name>
</gene>